<reference evidence="2" key="1">
    <citation type="journal article" date="2019" name="Int. J. Syst. Evol. Microbiol.">
        <title>The Global Catalogue of Microorganisms (GCM) 10K type strain sequencing project: providing services to taxonomists for standard genome sequencing and annotation.</title>
        <authorList>
            <consortium name="The Broad Institute Genomics Platform"/>
            <consortium name="The Broad Institute Genome Sequencing Center for Infectious Disease"/>
            <person name="Wu L."/>
            <person name="Ma J."/>
        </authorList>
    </citation>
    <scope>NUCLEOTIDE SEQUENCE [LARGE SCALE GENOMIC DNA]</scope>
    <source>
        <strain evidence="2">CGMCC 4.7397</strain>
    </source>
</reference>
<proteinExistence type="predicted"/>
<comment type="caution">
    <text evidence="1">The sequence shown here is derived from an EMBL/GenBank/DDBJ whole genome shotgun (WGS) entry which is preliminary data.</text>
</comment>
<dbReference type="Proteomes" id="UP001596119">
    <property type="component" value="Unassembled WGS sequence"/>
</dbReference>
<dbReference type="EMBL" id="JBHSQK010000032">
    <property type="protein sequence ID" value="MFC5949475.1"/>
    <property type="molecule type" value="Genomic_DNA"/>
</dbReference>
<gene>
    <name evidence="1" type="ORF">ACFQH9_14460</name>
</gene>
<evidence type="ECO:0000313" key="1">
    <source>
        <dbReference type="EMBL" id="MFC5949475.1"/>
    </source>
</evidence>
<evidence type="ECO:0000313" key="2">
    <source>
        <dbReference type="Proteomes" id="UP001596119"/>
    </source>
</evidence>
<organism evidence="1 2">
    <name type="scientific">Pseudonocardia lutea</name>
    <dbReference type="NCBI Taxonomy" id="2172015"/>
    <lineage>
        <taxon>Bacteria</taxon>
        <taxon>Bacillati</taxon>
        <taxon>Actinomycetota</taxon>
        <taxon>Actinomycetes</taxon>
        <taxon>Pseudonocardiales</taxon>
        <taxon>Pseudonocardiaceae</taxon>
        <taxon>Pseudonocardia</taxon>
    </lineage>
</organism>
<keyword evidence="2" id="KW-1185">Reference proteome</keyword>
<accession>A0ABW1I8E0</accession>
<protein>
    <recommendedName>
        <fullName evidence="3">FHA domain-containing protein</fullName>
    </recommendedName>
</protein>
<dbReference type="RefSeq" id="WP_379566575.1">
    <property type="nucleotide sequence ID" value="NZ_JBHSQK010000032.1"/>
</dbReference>
<sequence length="80" mass="8436">MTSLPGCTAHLLTPNGVRTLRFETVPAGNGTVRLANTEPFSMAEGDVLNFDGAALTLGDYLNFRTLGTFIDPDPQAGGPR</sequence>
<name>A0ABW1I8E0_9PSEU</name>
<evidence type="ECO:0008006" key="3">
    <source>
        <dbReference type="Google" id="ProtNLM"/>
    </source>
</evidence>